<keyword evidence="2" id="KW-1185">Reference proteome</keyword>
<reference evidence="1 2" key="1">
    <citation type="submission" date="2017-06" db="EMBL/GenBank/DDBJ databases">
        <authorList>
            <person name="Varghese N."/>
            <person name="Submissions S."/>
        </authorList>
    </citation>
    <scope>NUCLEOTIDE SEQUENCE [LARGE SCALE GENOMIC DNA]</scope>
    <source>
        <strain evidence="1 2">DSM 26989</strain>
    </source>
</reference>
<gene>
    <name evidence="1" type="ORF">SAMN06265364_10641</name>
</gene>
<accession>A0AA94IT85</accession>
<comment type="caution">
    <text evidence="1">The sequence shown here is derived from an EMBL/GenBank/DDBJ whole genome shotgun (WGS) entry which is preliminary data.</text>
</comment>
<evidence type="ECO:0000313" key="2">
    <source>
        <dbReference type="Proteomes" id="UP000198427"/>
    </source>
</evidence>
<name>A0AA94IT85_9BACT</name>
<protein>
    <submittedName>
        <fullName evidence="1">Uncharacterized protein</fullName>
    </submittedName>
</protein>
<evidence type="ECO:0000313" key="1">
    <source>
        <dbReference type="EMBL" id="SNR71441.1"/>
    </source>
</evidence>
<organism evidence="1 2">
    <name type="scientific">Prevotella jejuni</name>
    <dbReference type="NCBI Taxonomy" id="1177574"/>
    <lineage>
        <taxon>Bacteria</taxon>
        <taxon>Pseudomonadati</taxon>
        <taxon>Bacteroidota</taxon>
        <taxon>Bacteroidia</taxon>
        <taxon>Bacteroidales</taxon>
        <taxon>Prevotellaceae</taxon>
        <taxon>Prevotella</taxon>
    </lineage>
</organism>
<sequence>MTSDYSLLVILILKIAVHARRKVLFLSPKILFYPRYQFFSSASSLSPANYFHEKKYLFS</sequence>
<proteinExistence type="predicted"/>
<dbReference type="EMBL" id="FZNZ01000006">
    <property type="protein sequence ID" value="SNR71441.1"/>
    <property type="molecule type" value="Genomic_DNA"/>
</dbReference>
<dbReference type="AlphaFoldDB" id="A0AA94IT85"/>
<dbReference type="Proteomes" id="UP000198427">
    <property type="component" value="Unassembled WGS sequence"/>
</dbReference>